<dbReference type="Proteomes" id="UP001177140">
    <property type="component" value="Unassembled WGS sequence"/>
</dbReference>
<dbReference type="Gene3D" id="3.20.20.80">
    <property type="entry name" value="Glycosidases"/>
    <property type="match status" value="1"/>
</dbReference>
<sequence length="435" mass="48541">MLKMKNLSNNSNSSGSRLSLILALLVVAISLYHQVGESCEQNSSFSSSLSNLDDNNGRGGFVRTRGTRFVVNGNKPLYLNGFNAYWLMYMASEPSSDRGKVTATLEEAARLRMNAVRTWAFSDGTSYKPLQSSPGSYNEDMFKGLDFVISEAKRNGIYLILSLANNYENYGGRKQYVQWARNQGQSLQSDDDFYTNPLTKDFYKNHIKAVLTRINSITGVAYKDDPTIFAWELMNEPRCQSDLSGKTLQNWITEMARHVKSIDSNHLLEIGMEGYYGESVPDRKQYNPGYQVGTDFISNNQIPEVDFTTIHLYPDQWLPGSSDQAQLDFVDKWVQAHIQDSNSAPIGKPLLLAEFGKSSRTSGYNVGQRDAYFARLYNTIYACARSGGPCGGGAFWQLMAPGMDSFKDGYEVILAECPSTAALISQQSRKLSTIS</sequence>
<evidence type="ECO:0000256" key="9">
    <source>
        <dbReference type="SAM" id="SignalP"/>
    </source>
</evidence>
<dbReference type="PANTHER" id="PTHR31451">
    <property type="match status" value="1"/>
</dbReference>
<comment type="catalytic activity">
    <reaction evidence="1">
        <text>Random hydrolysis of (1-&gt;4)-beta-D-mannosidic linkages in mannans, galactomannans and glucomannans.</text>
        <dbReference type="EC" id="3.2.1.78"/>
    </reaction>
</comment>
<name>A0AA41VT13_PAPNU</name>
<feature type="signal peptide" evidence="9">
    <location>
        <begin position="1"/>
        <end position="38"/>
    </location>
</feature>
<dbReference type="AlphaFoldDB" id="A0AA41VT13"/>
<dbReference type="EC" id="3.2.1.78" evidence="4"/>
<dbReference type="Pfam" id="PF26410">
    <property type="entry name" value="GH5_mannosidase"/>
    <property type="match status" value="1"/>
</dbReference>
<evidence type="ECO:0000313" key="11">
    <source>
        <dbReference type="EMBL" id="MCL7046774.1"/>
    </source>
</evidence>
<dbReference type="EMBL" id="JAJJMA010285626">
    <property type="protein sequence ID" value="MCL7046774.1"/>
    <property type="molecule type" value="Genomic_DNA"/>
</dbReference>
<feature type="chain" id="PRO_5041256356" description="mannan endo-1,4-beta-mannosidase" evidence="9">
    <location>
        <begin position="39"/>
        <end position="435"/>
    </location>
</feature>
<evidence type="ECO:0000256" key="7">
    <source>
        <dbReference type="ARBA" id="ARBA00022801"/>
    </source>
</evidence>
<dbReference type="SUPFAM" id="SSF51445">
    <property type="entry name" value="(Trans)glycosidases"/>
    <property type="match status" value="1"/>
</dbReference>
<proteinExistence type="inferred from homology"/>
<keyword evidence="7" id="KW-0378">Hydrolase</keyword>
<dbReference type="GO" id="GO:0016985">
    <property type="term" value="F:mannan endo-1,4-beta-mannosidase activity"/>
    <property type="evidence" value="ECO:0007669"/>
    <property type="project" value="UniProtKB-EC"/>
</dbReference>
<protein>
    <recommendedName>
        <fullName evidence="4">mannan endo-1,4-beta-mannosidase</fullName>
        <ecNumber evidence="4">3.2.1.78</ecNumber>
    </recommendedName>
</protein>
<comment type="similarity">
    <text evidence="3">Belongs to the glycosyl hydrolase 5 (cellulase A) family.</text>
</comment>
<comment type="caution">
    <text evidence="11">The sequence shown here is derived from an EMBL/GenBank/DDBJ whole genome shotgun (WGS) entry which is preliminary data.</text>
</comment>
<evidence type="ECO:0000256" key="5">
    <source>
        <dbReference type="ARBA" id="ARBA00022525"/>
    </source>
</evidence>
<organism evidence="11 12">
    <name type="scientific">Papaver nudicaule</name>
    <name type="common">Iceland poppy</name>
    <dbReference type="NCBI Taxonomy" id="74823"/>
    <lineage>
        <taxon>Eukaryota</taxon>
        <taxon>Viridiplantae</taxon>
        <taxon>Streptophyta</taxon>
        <taxon>Embryophyta</taxon>
        <taxon>Tracheophyta</taxon>
        <taxon>Spermatophyta</taxon>
        <taxon>Magnoliopsida</taxon>
        <taxon>Ranunculales</taxon>
        <taxon>Papaveraceae</taxon>
        <taxon>Papaveroideae</taxon>
        <taxon>Papaver</taxon>
    </lineage>
</organism>
<evidence type="ECO:0000256" key="4">
    <source>
        <dbReference type="ARBA" id="ARBA00012706"/>
    </source>
</evidence>
<evidence type="ECO:0000256" key="1">
    <source>
        <dbReference type="ARBA" id="ARBA00001678"/>
    </source>
</evidence>
<evidence type="ECO:0000313" key="12">
    <source>
        <dbReference type="Proteomes" id="UP001177140"/>
    </source>
</evidence>
<dbReference type="InterPro" id="IPR017853">
    <property type="entry name" value="GH"/>
</dbReference>
<dbReference type="InterPro" id="IPR001547">
    <property type="entry name" value="Glyco_hydro_5"/>
</dbReference>
<gene>
    <name evidence="11" type="ORF">MKW94_022867</name>
</gene>
<keyword evidence="6 9" id="KW-0732">Signal</keyword>
<keyword evidence="8" id="KW-0326">Glycosidase</keyword>
<evidence type="ECO:0000256" key="2">
    <source>
        <dbReference type="ARBA" id="ARBA00004613"/>
    </source>
</evidence>
<keyword evidence="5" id="KW-0964">Secreted</keyword>
<comment type="subcellular location">
    <subcellularLocation>
        <location evidence="2">Secreted</location>
    </subcellularLocation>
</comment>
<evidence type="ECO:0000256" key="8">
    <source>
        <dbReference type="ARBA" id="ARBA00023295"/>
    </source>
</evidence>
<evidence type="ECO:0000259" key="10">
    <source>
        <dbReference type="Pfam" id="PF26410"/>
    </source>
</evidence>
<accession>A0AA41VT13</accession>
<evidence type="ECO:0000256" key="6">
    <source>
        <dbReference type="ARBA" id="ARBA00022729"/>
    </source>
</evidence>
<dbReference type="PANTHER" id="PTHR31451:SF39">
    <property type="entry name" value="MANNAN ENDO-1,4-BETA-MANNOSIDASE 1"/>
    <property type="match status" value="1"/>
</dbReference>
<dbReference type="GO" id="GO:0000272">
    <property type="term" value="P:polysaccharide catabolic process"/>
    <property type="evidence" value="ECO:0007669"/>
    <property type="project" value="InterPro"/>
</dbReference>
<dbReference type="FunFam" id="3.20.20.80:FF:000012">
    <property type="entry name" value="Mannan endo-1,4-beta-mannosidase 6"/>
    <property type="match status" value="1"/>
</dbReference>
<dbReference type="GO" id="GO:0005576">
    <property type="term" value="C:extracellular region"/>
    <property type="evidence" value="ECO:0007669"/>
    <property type="project" value="UniProtKB-SubCell"/>
</dbReference>
<feature type="domain" description="Glycoside hydrolase family 5" evidence="10">
    <location>
        <begin position="61"/>
        <end position="397"/>
    </location>
</feature>
<dbReference type="InterPro" id="IPR045053">
    <property type="entry name" value="MAN-like"/>
</dbReference>
<keyword evidence="12" id="KW-1185">Reference proteome</keyword>
<evidence type="ECO:0000256" key="3">
    <source>
        <dbReference type="ARBA" id="ARBA00005641"/>
    </source>
</evidence>
<reference evidence="11" key="1">
    <citation type="submission" date="2022-03" db="EMBL/GenBank/DDBJ databases">
        <title>A functionally conserved STORR gene fusion in Papaver species that diverged 16.8 million years ago.</title>
        <authorList>
            <person name="Catania T."/>
        </authorList>
    </citation>
    <scope>NUCLEOTIDE SEQUENCE</scope>
    <source>
        <strain evidence="11">S-191538</strain>
    </source>
</reference>